<dbReference type="PANTHER" id="PTHR33653:SF1">
    <property type="entry name" value="RIBONUCLEASE VAPC2"/>
    <property type="match status" value="1"/>
</dbReference>
<evidence type="ECO:0000256" key="5">
    <source>
        <dbReference type="ARBA" id="ARBA00022801"/>
    </source>
</evidence>
<comment type="caution">
    <text evidence="10">The sequence shown here is derived from an EMBL/GenBank/DDBJ whole genome shotgun (WGS) entry which is preliminary data.</text>
</comment>
<keyword evidence="5 8" id="KW-0378">Hydrolase</keyword>
<keyword evidence="4 8" id="KW-0479">Metal-binding</keyword>
<dbReference type="SUPFAM" id="SSF88723">
    <property type="entry name" value="PIN domain-like"/>
    <property type="match status" value="1"/>
</dbReference>
<keyword evidence="6 8" id="KW-0460">Magnesium</keyword>
<reference evidence="10 11" key="1">
    <citation type="submission" date="2019-06" db="EMBL/GenBank/DDBJ databases">
        <title>New taxonomy in bacterial strain CC-CFT640, isolated from vineyard.</title>
        <authorList>
            <person name="Lin S.-Y."/>
            <person name="Tsai C.-F."/>
            <person name="Young C.-C."/>
        </authorList>
    </citation>
    <scope>NUCLEOTIDE SEQUENCE [LARGE SCALE GENOMIC DNA]</scope>
    <source>
        <strain evidence="10 11">CC-CFT640</strain>
    </source>
</reference>
<accession>A0A5C8PJS7</accession>
<keyword evidence="8" id="KW-0800">Toxin</keyword>
<dbReference type="Gene3D" id="3.40.50.1010">
    <property type="entry name" value="5'-nuclease"/>
    <property type="match status" value="1"/>
</dbReference>
<evidence type="ECO:0000313" key="10">
    <source>
        <dbReference type="EMBL" id="TXL73776.1"/>
    </source>
</evidence>
<dbReference type="Proteomes" id="UP000321638">
    <property type="component" value="Unassembled WGS sequence"/>
</dbReference>
<evidence type="ECO:0000256" key="6">
    <source>
        <dbReference type="ARBA" id="ARBA00022842"/>
    </source>
</evidence>
<evidence type="ECO:0000259" key="9">
    <source>
        <dbReference type="Pfam" id="PF01850"/>
    </source>
</evidence>
<feature type="binding site" evidence="8">
    <location>
        <position position="102"/>
    </location>
    <ligand>
        <name>Mg(2+)</name>
        <dbReference type="ChEBI" id="CHEBI:18420"/>
    </ligand>
</feature>
<evidence type="ECO:0000256" key="2">
    <source>
        <dbReference type="ARBA" id="ARBA00022649"/>
    </source>
</evidence>
<dbReference type="EMBL" id="VDUZ01000022">
    <property type="protein sequence ID" value="TXL73776.1"/>
    <property type="molecule type" value="Genomic_DNA"/>
</dbReference>
<keyword evidence="3 8" id="KW-0540">Nuclease</keyword>
<dbReference type="AlphaFoldDB" id="A0A5C8PJS7"/>
<dbReference type="GO" id="GO:0004540">
    <property type="term" value="F:RNA nuclease activity"/>
    <property type="evidence" value="ECO:0007669"/>
    <property type="project" value="InterPro"/>
</dbReference>
<dbReference type="PANTHER" id="PTHR33653">
    <property type="entry name" value="RIBONUCLEASE VAPC2"/>
    <property type="match status" value="1"/>
</dbReference>
<organism evidence="10 11">
    <name type="scientific">Vineibacter terrae</name>
    <dbReference type="NCBI Taxonomy" id="2586908"/>
    <lineage>
        <taxon>Bacteria</taxon>
        <taxon>Pseudomonadati</taxon>
        <taxon>Pseudomonadota</taxon>
        <taxon>Alphaproteobacteria</taxon>
        <taxon>Hyphomicrobiales</taxon>
        <taxon>Vineibacter</taxon>
    </lineage>
</organism>
<evidence type="ECO:0000256" key="8">
    <source>
        <dbReference type="HAMAP-Rule" id="MF_00265"/>
    </source>
</evidence>
<keyword evidence="2 8" id="KW-1277">Toxin-antitoxin system</keyword>
<proteinExistence type="inferred from homology"/>
<evidence type="ECO:0000313" key="11">
    <source>
        <dbReference type="Proteomes" id="UP000321638"/>
    </source>
</evidence>
<dbReference type="InterPro" id="IPR002716">
    <property type="entry name" value="PIN_dom"/>
</dbReference>
<evidence type="ECO:0000256" key="1">
    <source>
        <dbReference type="ARBA" id="ARBA00001946"/>
    </source>
</evidence>
<protein>
    <recommendedName>
        <fullName evidence="8">Ribonuclease VapC</fullName>
        <shortName evidence="8">RNase VapC</shortName>
        <ecNumber evidence="8">3.1.-.-</ecNumber>
    </recommendedName>
    <alternativeName>
        <fullName evidence="8">Toxin VapC</fullName>
    </alternativeName>
</protein>
<gene>
    <name evidence="8" type="primary">vapC</name>
    <name evidence="10" type="ORF">FHP25_19140</name>
</gene>
<feature type="domain" description="PIN" evidence="9">
    <location>
        <begin position="7"/>
        <end position="128"/>
    </location>
</feature>
<feature type="binding site" evidence="8">
    <location>
        <position position="9"/>
    </location>
    <ligand>
        <name>Mg(2+)</name>
        <dbReference type="ChEBI" id="CHEBI:18420"/>
    </ligand>
</feature>
<dbReference type="EC" id="3.1.-.-" evidence="8"/>
<sequence>MPAVSLFVDTSVWSLALRRDSPQDGAEVAALIRALESGDPIITTGLVLQELLQGFSGPKSRQAILEHFSSLPFLVPDRDDHITAAELRNQCRRSGLQVGTIDALIAQLCVRHSLTLLTTDRDFAGVAKVAPLKLWHATASVASTERIAVRAWPNPT</sequence>
<dbReference type="InterPro" id="IPR029060">
    <property type="entry name" value="PIN-like_dom_sf"/>
</dbReference>
<dbReference type="InterPro" id="IPR050556">
    <property type="entry name" value="Type_II_TA_system_RNase"/>
</dbReference>
<dbReference type="Pfam" id="PF01850">
    <property type="entry name" value="PIN"/>
    <property type="match status" value="1"/>
</dbReference>
<evidence type="ECO:0000256" key="4">
    <source>
        <dbReference type="ARBA" id="ARBA00022723"/>
    </source>
</evidence>
<evidence type="ECO:0000256" key="7">
    <source>
        <dbReference type="ARBA" id="ARBA00038093"/>
    </source>
</evidence>
<dbReference type="GO" id="GO:0016787">
    <property type="term" value="F:hydrolase activity"/>
    <property type="evidence" value="ECO:0007669"/>
    <property type="project" value="UniProtKB-KW"/>
</dbReference>
<evidence type="ECO:0000256" key="3">
    <source>
        <dbReference type="ARBA" id="ARBA00022722"/>
    </source>
</evidence>
<comment type="function">
    <text evidence="8">Toxic component of a toxin-antitoxin (TA) system. An RNase.</text>
</comment>
<dbReference type="GO" id="GO:0090729">
    <property type="term" value="F:toxin activity"/>
    <property type="evidence" value="ECO:0007669"/>
    <property type="project" value="UniProtKB-KW"/>
</dbReference>
<comment type="similarity">
    <text evidence="7 8">Belongs to the PINc/VapC protein family.</text>
</comment>
<dbReference type="OrthoDB" id="9811788at2"/>
<keyword evidence="11" id="KW-1185">Reference proteome</keyword>
<dbReference type="InterPro" id="IPR022907">
    <property type="entry name" value="VapC_family"/>
</dbReference>
<dbReference type="GO" id="GO:0000287">
    <property type="term" value="F:magnesium ion binding"/>
    <property type="evidence" value="ECO:0007669"/>
    <property type="project" value="UniProtKB-UniRule"/>
</dbReference>
<comment type="cofactor">
    <cofactor evidence="1 8">
        <name>Mg(2+)</name>
        <dbReference type="ChEBI" id="CHEBI:18420"/>
    </cofactor>
</comment>
<name>A0A5C8PJS7_9HYPH</name>
<dbReference type="HAMAP" id="MF_00265">
    <property type="entry name" value="VapC_Nob1"/>
    <property type="match status" value="1"/>
</dbReference>